<dbReference type="InterPro" id="IPR052255">
    <property type="entry name" value="RNA_pol_II_subunit5-mediator"/>
</dbReference>
<organism evidence="6 7">
    <name type="scientific">Caenorhabditis briggsae</name>
    <dbReference type="NCBI Taxonomy" id="6238"/>
    <lineage>
        <taxon>Eukaryota</taxon>
        <taxon>Metazoa</taxon>
        <taxon>Ecdysozoa</taxon>
        <taxon>Nematoda</taxon>
        <taxon>Chromadorea</taxon>
        <taxon>Rhabditida</taxon>
        <taxon>Rhabditina</taxon>
        <taxon>Rhabditomorpha</taxon>
        <taxon>Rhabditoidea</taxon>
        <taxon>Rhabditidae</taxon>
        <taxon>Peloderinae</taxon>
        <taxon>Caenorhabditis</taxon>
    </lineage>
</organism>
<evidence type="ECO:0000256" key="5">
    <source>
        <dbReference type="SAM" id="MobiDB-lite"/>
    </source>
</evidence>
<comment type="similarity">
    <text evidence="4">Belongs to the RNA polymerase II subunit 5-mediating protein family.</text>
</comment>
<reference evidence="6 7" key="1">
    <citation type="submission" date="2022-04" db="EMBL/GenBank/DDBJ databases">
        <title>Chromosome-level reference genomes for two strains of Caenorhabditis briggsae: an improved platform for comparative genomics.</title>
        <authorList>
            <person name="Stevens L."/>
            <person name="Andersen E."/>
        </authorList>
    </citation>
    <scope>NUCLEOTIDE SEQUENCE [LARGE SCALE GENOMIC DNA]</scope>
    <source>
        <strain evidence="6">VX34</strain>
        <tissue evidence="6">Whole-organism</tissue>
    </source>
</reference>
<dbReference type="AlphaFoldDB" id="A0AAE9E197"/>
<sequence>MRDPIETVVTCNALSANTERIKRKLNFFLNESFCPLFIVFDSVSCAMAEEDLSSKMSELYVAECNAAKARLEVETECRRIIADNYEKVMTQVQEHSKKLEVPTTAKICEVGYFCDAHIVRTNQVSMEMGSQYFVECSVHTAEKIVKRRVEEMRTTRDEGLESIRILNDKIKFAQENFASVAIEGGPIEIVEKYDDEMERMFYDNRKKRNQEKQQKNDESTGNGGSKDNNAHDKVMDRLEELEKIEADNNEIGANESEVSVPKSFEVSVDELEKLEEMEEEDESTTEAALRFGMNERLLAQPGVSQKEMERLLEFLDDCDRSSDEEYDEEEEEEEGVETEENENNRSTSQKVVELDSDDYDSDDDKAHNASKVQAHVQEITEKLASTKIKRKKSGVRFAEKLENVKTFLESDTVEIKEEAVIETKSILRNTEPTPVDPKALAPEQKELATMSTATFPGEIVEKDPYDCEPSTSKDPAPVITEKKISKFRASRNRN</sequence>
<dbReference type="PANTHER" id="PTHR15111">
    <property type="entry name" value="RNA POLYMERASE II SUBUNIT 5-MEDIATING PROTEIN NNX3"/>
    <property type="match status" value="1"/>
</dbReference>
<evidence type="ECO:0000256" key="4">
    <source>
        <dbReference type="ARBA" id="ARBA00038295"/>
    </source>
</evidence>
<evidence type="ECO:0000256" key="1">
    <source>
        <dbReference type="ARBA" id="ARBA00004123"/>
    </source>
</evidence>
<dbReference type="Gene3D" id="1.10.287.370">
    <property type="match status" value="1"/>
</dbReference>
<dbReference type="EMBL" id="CP092620">
    <property type="protein sequence ID" value="UMM11360.1"/>
    <property type="molecule type" value="Genomic_DNA"/>
</dbReference>
<gene>
    <name evidence="6" type="ORF">L5515_000686</name>
</gene>
<feature type="compositionally biased region" description="Acidic residues" evidence="5">
    <location>
        <begin position="324"/>
        <end position="341"/>
    </location>
</feature>
<evidence type="ECO:0000256" key="2">
    <source>
        <dbReference type="ARBA" id="ARBA00011695"/>
    </source>
</evidence>
<evidence type="ECO:0008006" key="8">
    <source>
        <dbReference type="Google" id="ProtNLM"/>
    </source>
</evidence>
<dbReference type="GO" id="GO:0005634">
    <property type="term" value="C:nucleus"/>
    <property type="evidence" value="ECO:0007669"/>
    <property type="project" value="UniProtKB-SubCell"/>
</dbReference>
<feature type="region of interest" description="Disordered" evidence="5">
    <location>
        <begin position="205"/>
        <end position="231"/>
    </location>
</feature>
<dbReference type="InterPro" id="IPR004127">
    <property type="entry name" value="Prefoldin_subunit_alpha"/>
</dbReference>
<accession>A0AAE9E197</accession>
<evidence type="ECO:0000313" key="6">
    <source>
        <dbReference type="EMBL" id="UMM11360.1"/>
    </source>
</evidence>
<dbReference type="InterPro" id="IPR009053">
    <property type="entry name" value="Prefoldin"/>
</dbReference>
<keyword evidence="3" id="KW-0539">Nucleus</keyword>
<dbReference type="SUPFAM" id="SSF46579">
    <property type="entry name" value="Prefoldin"/>
    <property type="match status" value="1"/>
</dbReference>
<feature type="region of interest" description="Disordered" evidence="5">
    <location>
        <begin position="300"/>
        <end position="374"/>
    </location>
</feature>
<feature type="compositionally biased region" description="Acidic residues" evidence="5">
    <location>
        <begin position="354"/>
        <end position="363"/>
    </location>
</feature>
<evidence type="ECO:0000256" key="3">
    <source>
        <dbReference type="ARBA" id="ARBA00023242"/>
    </source>
</evidence>
<feature type="region of interest" description="Disordered" evidence="5">
    <location>
        <begin position="449"/>
        <end position="494"/>
    </location>
</feature>
<feature type="compositionally biased region" description="Basic residues" evidence="5">
    <location>
        <begin position="485"/>
        <end position="494"/>
    </location>
</feature>
<protein>
    <recommendedName>
        <fullName evidence="8">Protein CBR-URI-1</fullName>
    </recommendedName>
</protein>
<name>A0AAE9E197_CAEBR</name>
<feature type="compositionally biased region" description="Basic and acidic residues" evidence="5">
    <location>
        <begin position="205"/>
        <end position="218"/>
    </location>
</feature>
<proteinExistence type="inferred from homology"/>
<dbReference type="Proteomes" id="UP000829354">
    <property type="component" value="Chromosome I"/>
</dbReference>
<feature type="compositionally biased region" description="Basic and acidic residues" evidence="5">
    <location>
        <begin position="306"/>
        <end position="323"/>
    </location>
</feature>
<dbReference type="PANTHER" id="PTHR15111:SF0">
    <property type="entry name" value="UNCONVENTIONAL PREFOLDIN RPB5 INTERACTOR 1"/>
    <property type="match status" value="1"/>
</dbReference>
<comment type="subcellular location">
    <subcellularLocation>
        <location evidence="1">Nucleus</location>
    </subcellularLocation>
</comment>
<evidence type="ECO:0000313" key="7">
    <source>
        <dbReference type="Proteomes" id="UP000829354"/>
    </source>
</evidence>
<comment type="subunit">
    <text evidence="2">Heterohexamer of two PFD-alpha type and four PFD-beta type subunits.</text>
</comment>
<dbReference type="Pfam" id="PF02996">
    <property type="entry name" value="Prefoldin"/>
    <property type="match status" value="1"/>
</dbReference>
<keyword evidence="7" id="KW-1185">Reference proteome</keyword>
<dbReference type="FunFam" id="1.10.287.370:FF:000047">
    <property type="entry name" value="URI (Unconventional prefoldin RPB5 Interactor) homolog"/>
    <property type="match status" value="1"/>
</dbReference>